<gene>
    <name evidence="1" type="ORF">HPB50_007122</name>
</gene>
<evidence type="ECO:0000313" key="2">
    <source>
        <dbReference type="Proteomes" id="UP000821845"/>
    </source>
</evidence>
<organism evidence="1 2">
    <name type="scientific">Hyalomma asiaticum</name>
    <name type="common">Tick</name>
    <dbReference type="NCBI Taxonomy" id="266040"/>
    <lineage>
        <taxon>Eukaryota</taxon>
        <taxon>Metazoa</taxon>
        <taxon>Ecdysozoa</taxon>
        <taxon>Arthropoda</taxon>
        <taxon>Chelicerata</taxon>
        <taxon>Arachnida</taxon>
        <taxon>Acari</taxon>
        <taxon>Parasitiformes</taxon>
        <taxon>Ixodida</taxon>
        <taxon>Ixodoidea</taxon>
        <taxon>Ixodidae</taxon>
        <taxon>Hyalomminae</taxon>
        <taxon>Hyalomma</taxon>
    </lineage>
</organism>
<comment type="caution">
    <text evidence="1">The sequence shown here is derived from an EMBL/GenBank/DDBJ whole genome shotgun (WGS) entry which is preliminary data.</text>
</comment>
<name>A0ACB7T1L4_HYAAI</name>
<proteinExistence type="predicted"/>
<protein>
    <submittedName>
        <fullName evidence="1">Uncharacterized protein</fullName>
    </submittedName>
</protein>
<keyword evidence="2" id="KW-1185">Reference proteome</keyword>
<dbReference type="EMBL" id="CM023491">
    <property type="protein sequence ID" value="KAH6940810.1"/>
    <property type="molecule type" value="Genomic_DNA"/>
</dbReference>
<sequence length="336" mass="37233">MQFPKEITSNGSPQVLKYALLRLPTSKTIRASFVTLSSTPVARKCSKASPIIQDSRSQPQTCTRQCNRRQRPSLAKTITRKARKFGHLRPGDHFHEDNHVASGAADVDAVEFKTSVSTAVSRREPPGTRSLRRFSDGSAWHADKLLPLRHSRLASARPSMRGRCLRGPRVQTPCITPRHERQLSRSLPPFRRCIHGSPPRQRRVGAQITAVRMTARVRGPTGAALKGQRHRRRHRAPAGDRDASSPRMPAGVQELCRPLRVSTPSSRHACPFRIIVVVVDVVLWRAPTDDVALRQGYGRRCAALPGAQLMDVMRLRRPAEYRADDGSAVAAVGCCA</sequence>
<accession>A0ACB7T1L4</accession>
<reference evidence="1" key="1">
    <citation type="submission" date="2020-05" db="EMBL/GenBank/DDBJ databases">
        <title>Large-scale comparative analyses of tick genomes elucidate their genetic diversity and vector capacities.</title>
        <authorList>
            <person name="Jia N."/>
            <person name="Wang J."/>
            <person name="Shi W."/>
            <person name="Du L."/>
            <person name="Sun Y."/>
            <person name="Zhan W."/>
            <person name="Jiang J."/>
            <person name="Wang Q."/>
            <person name="Zhang B."/>
            <person name="Ji P."/>
            <person name="Sakyi L.B."/>
            <person name="Cui X."/>
            <person name="Yuan T."/>
            <person name="Jiang B."/>
            <person name="Yang W."/>
            <person name="Lam T.T.-Y."/>
            <person name="Chang Q."/>
            <person name="Ding S."/>
            <person name="Wang X."/>
            <person name="Zhu J."/>
            <person name="Ruan X."/>
            <person name="Zhao L."/>
            <person name="Wei J."/>
            <person name="Que T."/>
            <person name="Du C."/>
            <person name="Cheng J."/>
            <person name="Dai P."/>
            <person name="Han X."/>
            <person name="Huang E."/>
            <person name="Gao Y."/>
            <person name="Liu J."/>
            <person name="Shao H."/>
            <person name="Ye R."/>
            <person name="Li L."/>
            <person name="Wei W."/>
            <person name="Wang X."/>
            <person name="Wang C."/>
            <person name="Yang T."/>
            <person name="Huo Q."/>
            <person name="Li W."/>
            <person name="Guo W."/>
            <person name="Chen H."/>
            <person name="Zhou L."/>
            <person name="Ni X."/>
            <person name="Tian J."/>
            <person name="Zhou Y."/>
            <person name="Sheng Y."/>
            <person name="Liu T."/>
            <person name="Pan Y."/>
            <person name="Xia L."/>
            <person name="Li J."/>
            <person name="Zhao F."/>
            <person name="Cao W."/>
        </authorList>
    </citation>
    <scope>NUCLEOTIDE SEQUENCE</scope>
    <source>
        <strain evidence="1">Hyas-2018</strain>
    </source>
</reference>
<evidence type="ECO:0000313" key="1">
    <source>
        <dbReference type="EMBL" id="KAH6940810.1"/>
    </source>
</evidence>
<dbReference type="Proteomes" id="UP000821845">
    <property type="component" value="Chromosome 11"/>
</dbReference>